<protein>
    <submittedName>
        <fullName evidence="2">Uncharacterized protein</fullName>
    </submittedName>
</protein>
<keyword evidence="1" id="KW-1133">Transmembrane helix</keyword>
<keyword evidence="1" id="KW-0812">Transmembrane</keyword>
<accession>A0A6I4T597</accession>
<dbReference type="EMBL" id="WTYT01000002">
    <property type="protein sequence ID" value="MXO65090.1"/>
    <property type="molecule type" value="Genomic_DNA"/>
</dbReference>
<feature type="transmembrane region" description="Helical" evidence="1">
    <location>
        <begin position="237"/>
        <end position="257"/>
    </location>
</feature>
<feature type="transmembrane region" description="Helical" evidence="1">
    <location>
        <begin position="31"/>
        <end position="48"/>
    </location>
</feature>
<dbReference type="AlphaFoldDB" id="A0A6I4T597"/>
<gene>
    <name evidence="2" type="ORF">GRI91_04930</name>
</gene>
<sequence>MGLTHSVLNLPFPWLKRWEALQRPLLHLPRWGAAAVLILGIAACVYLAQGTLQQRMHEETRQAARSDEQIGDGDLYEAINERVAAGEGYYEAALAEQRANNYPTRPFVTVRPPTLAWGTSLWGLETWRFIMIGVLIVTILGWVGALSARASMPERIIAALLIFLFSAGAFYSRGGLFHELVSGLFIALAMGIYRPHRWWPSLIAAAIALSIRELALPFMLLWAAFALCEGKRREAMAVILVIMLFGIGMIFHAQAVFTHQLPGDIVSPGWDAFRGMSFFFATIVQFSPLKALNSTIAAVLAFLPMIGWLGLGGRLGLFATLFFSGYALMMALFARDQNTYWVMIVMSAYPAGLAFVPRAVADLLRAIIRPVAAGGAASVPPSAQLRP</sequence>
<feature type="transmembrane region" description="Helical" evidence="1">
    <location>
        <begin position="202"/>
        <end position="225"/>
    </location>
</feature>
<keyword evidence="3" id="KW-1185">Reference proteome</keyword>
<feature type="transmembrane region" description="Helical" evidence="1">
    <location>
        <begin position="180"/>
        <end position="196"/>
    </location>
</feature>
<dbReference type="OrthoDB" id="8266279at2"/>
<reference evidence="2 3" key="1">
    <citation type="submission" date="2019-12" db="EMBL/GenBank/DDBJ databases">
        <title>Genomic-based taxomic classification of the family Erythrobacteraceae.</title>
        <authorList>
            <person name="Xu L."/>
        </authorList>
    </citation>
    <scope>NUCLEOTIDE SEQUENCE [LARGE SCALE GENOMIC DNA]</scope>
    <source>
        <strain evidence="2 3">LMG 29518</strain>
    </source>
</reference>
<evidence type="ECO:0000313" key="3">
    <source>
        <dbReference type="Proteomes" id="UP000438476"/>
    </source>
</evidence>
<proteinExistence type="predicted"/>
<comment type="caution">
    <text evidence="2">The sequence shown here is derived from an EMBL/GenBank/DDBJ whole genome shotgun (WGS) entry which is preliminary data.</text>
</comment>
<organism evidence="2 3">
    <name type="scientific">Altericroceibacterium endophyticum</name>
    <dbReference type="NCBI Taxonomy" id="1808508"/>
    <lineage>
        <taxon>Bacteria</taxon>
        <taxon>Pseudomonadati</taxon>
        <taxon>Pseudomonadota</taxon>
        <taxon>Alphaproteobacteria</taxon>
        <taxon>Sphingomonadales</taxon>
        <taxon>Erythrobacteraceae</taxon>
        <taxon>Altericroceibacterium</taxon>
    </lineage>
</organism>
<feature type="transmembrane region" description="Helical" evidence="1">
    <location>
        <begin position="156"/>
        <end position="173"/>
    </location>
</feature>
<name>A0A6I4T597_9SPHN</name>
<feature type="transmembrane region" description="Helical" evidence="1">
    <location>
        <begin position="129"/>
        <end position="150"/>
    </location>
</feature>
<keyword evidence="1" id="KW-0472">Membrane</keyword>
<evidence type="ECO:0000313" key="2">
    <source>
        <dbReference type="EMBL" id="MXO65090.1"/>
    </source>
</evidence>
<dbReference type="RefSeq" id="WP_160735526.1">
    <property type="nucleotide sequence ID" value="NZ_WTYT01000002.1"/>
</dbReference>
<dbReference type="Proteomes" id="UP000438476">
    <property type="component" value="Unassembled WGS sequence"/>
</dbReference>
<evidence type="ECO:0000256" key="1">
    <source>
        <dbReference type="SAM" id="Phobius"/>
    </source>
</evidence>
<feature type="transmembrane region" description="Helical" evidence="1">
    <location>
        <begin position="340"/>
        <end position="360"/>
    </location>
</feature>
<feature type="transmembrane region" description="Helical" evidence="1">
    <location>
        <begin position="277"/>
        <end position="303"/>
    </location>
</feature>